<evidence type="ECO:0000313" key="3">
    <source>
        <dbReference type="Proteomes" id="UP000094020"/>
    </source>
</evidence>
<reference evidence="1" key="1">
    <citation type="submission" date="2013-07" db="EMBL/GenBank/DDBJ databases">
        <title>The Genome Sequence of Cryptococcus pinus CBS10737.</title>
        <authorList>
            <consortium name="The Broad Institute Genome Sequencing Platform"/>
            <person name="Cuomo C."/>
            <person name="Litvintseva A."/>
            <person name="Chen Y."/>
            <person name="Heitman J."/>
            <person name="Sun S."/>
            <person name="Springer D."/>
            <person name="Dromer F."/>
            <person name="Young S.K."/>
            <person name="Zeng Q."/>
            <person name="Gargeya S."/>
            <person name="Fitzgerald M."/>
            <person name="Abouelleil A."/>
            <person name="Alvarado L."/>
            <person name="Berlin A.M."/>
            <person name="Chapman S.B."/>
            <person name="Dewar J."/>
            <person name="Goldberg J."/>
            <person name="Griggs A."/>
            <person name="Gujja S."/>
            <person name="Hansen M."/>
            <person name="Howarth C."/>
            <person name="Imamovic A."/>
            <person name="Larimer J."/>
            <person name="McCowan C."/>
            <person name="Murphy C."/>
            <person name="Pearson M."/>
            <person name="Priest M."/>
            <person name="Roberts A."/>
            <person name="Saif S."/>
            <person name="Shea T."/>
            <person name="Sykes S."/>
            <person name="Wortman J."/>
            <person name="Nusbaum C."/>
            <person name="Birren B."/>
        </authorList>
    </citation>
    <scope>NUCLEOTIDE SEQUENCE [LARGE SCALE GENOMIC DNA]</scope>
    <source>
        <strain evidence="1">CBS 10737</strain>
    </source>
</reference>
<evidence type="ECO:0000313" key="2">
    <source>
        <dbReference type="EMBL" id="WWC68987.1"/>
    </source>
</evidence>
<dbReference type="GeneID" id="30171643"/>
<organism evidence="1">
    <name type="scientific">Kwoniella pini CBS 10737</name>
    <dbReference type="NCBI Taxonomy" id="1296096"/>
    <lineage>
        <taxon>Eukaryota</taxon>
        <taxon>Fungi</taxon>
        <taxon>Dikarya</taxon>
        <taxon>Basidiomycota</taxon>
        <taxon>Agaricomycotina</taxon>
        <taxon>Tremellomycetes</taxon>
        <taxon>Tremellales</taxon>
        <taxon>Cryptococcaceae</taxon>
        <taxon>Kwoniella</taxon>
    </lineage>
</organism>
<reference evidence="2" key="4">
    <citation type="submission" date="2024-02" db="EMBL/GenBank/DDBJ databases">
        <title>Comparative genomics of Cryptococcus and Kwoniella reveals pathogenesis evolution and contrasting modes of karyotype evolution via chromosome fusion or intercentromeric recombination.</title>
        <authorList>
            <person name="Coelho M.A."/>
            <person name="David-Palma M."/>
            <person name="Shea T."/>
            <person name="Bowers K."/>
            <person name="McGinley-Smith S."/>
            <person name="Mohammad A.W."/>
            <person name="Gnirke A."/>
            <person name="Yurkov A.M."/>
            <person name="Nowrousian M."/>
            <person name="Sun S."/>
            <person name="Cuomo C.A."/>
            <person name="Heitman J."/>
        </authorList>
    </citation>
    <scope>NUCLEOTIDE SEQUENCE</scope>
    <source>
        <strain evidence="2">CBS 10737</strain>
    </source>
</reference>
<dbReference type="EMBL" id="CP144521">
    <property type="protein sequence ID" value="WWC68987.1"/>
    <property type="molecule type" value="Genomic_DNA"/>
</dbReference>
<dbReference type="KEGG" id="kpin:30171643"/>
<dbReference type="AlphaFoldDB" id="A0A1B9I6Q0"/>
<name>A0A1B9I6Q0_9TREE</name>
<dbReference type="Proteomes" id="UP000094020">
    <property type="component" value="Chromosome 3"/>
</dbReference>
<dbReference type="EMBL" id="KI894009">
    <property type="protein sequence ID" value="OCF51208.1"/>
    <property type="molecule type" value="Genomic_DNA"/>
</dbReference>
<proteinExistence type="predicted"/>
<accession>A0A1B9I6Q0</accession>
<dbReference type="OrthoDB" id="10554026at2759"/>
<reference evidence="2" key="2">
    <citation type="submission" date="2013-07" db="EMBL/GenBank/DDBJ databases">
        <authorList>
            <consortium name="The Broad Institute Genome Sequencing Platform"/>
            <person name="Cuomo C."/>
            <person name="Litvintseva A."/>
            <person name="Chen Y."/>
            <person name="Heitman J."/>
            <person name="Sun S."/>
            <person name="Springer D."/>
            <person name="Dromer F."/>
            <person name="Young S.K."/>
            <person name="Zeng Q."/>
            <person name="Gargeya S."/>
            <person name="Fitzgerald M."/>
            <person name="Abouelleil A."/>
            <person name="Alvarado L."/>
            <person name="Berlin A.M."/>
            <person name="Chapman S.B."/>
            <person name="Dewar J."/>
            <person name="Goldberg J."/>
            <person name="Griggs A."/>
            <person name="Gujja S."/>
            <person name="Hansen M."/>
            <person name="Howarth C."/>
            <person name="Imamovic A."/>
            <person name="Larimer J."/>
            <person name="McCowan C."/>
            <person name="Murphy C."/>
            <person name="Pearson M."/>
            <person name="Priest M."/>
            <person name="Roberts A."/>
            <person name="Saif S."/>
            <person name="Shea T."/>
            <person name="Sykes S."/>
            <person name="Wortman J."/>
            <person name="Nusbaum C."/>
            <person name="Birren B."/>
        </authorList>
    </citation>
    <scope>NUCLEOTIDE SEQUENCE</scope>
    <source>
        <strain evidence="2">CBS 10737</strain>
    </source>
</reference>
<sequence length="195" mass="22169">MVQLSHNLTLCITDYHTEKDTEKVYDVTLHPGKYIRLGQDDLWTSSTDGKRAYLSMKRSETENGEKEEIRKYLEIGTTFHVENSYHAVIDTGEESVKRSDYGNGQKAYCVELLSDAGGTLLAESFDIDLFETRDIGPVSIKATTNGIKIAKTETYFQPDTTITTYKTLRENETHWVHSGFAIHVGSIESQPHWRI</sequence>
<keyword evidence="3" id="KW-1185">Reference proteome</keyword>
<dbReference type="RefSeq" id="XP_019012427.1">
    <property type="nucleotide sequence ID" value="XM_019155024.1"/>
</dbReference>
<evidence type="ECO:0000313" key="1">
    <source>
        <dbReference type="EMBL" id="OCF51208.1"/>
    </source>
</evidence>
<protein>
    <submittedName>
        <fullName evidence="1">Uncharacterized protein</fullName>
    </submittedName>
</protein>
<reference evidence="1" key="3">
    <citation type="submission" date="2016-07" db="EMBL/GenBank/DDBJ databases">
        <title>Evolution of pathogenesis and genome organization in the Tremellales.</title>
        <authorList>
            <person name="Cuomo C."/>
            <person name="Litvintseva A."/>
            <person name="Heitman J."/>
            <person name="Chen Y."/>
            <person name="Sun S."/>
            <person name="Springer D."/>
            <person name="Dromer F."/>
            <person name="Young S."/>
            <person name="Zeng Q."/>
            <person name="Chapman S."/>
            <person name="Gujja S."/>
            <person name="Saif S."/>
            <person name="Birren B."/>
        </authorList>
    </citation>
    <scope>NUCLEOTIDE SEQUENCE</scope>
    <source>
        <strain evidence="1">CBS 10737</strain>
    </source>
</reference>
<gene>
    <name evidence="1" type="ORF">I206_03274</name>
    <name evidence="2" type="ORF">I206_102923</name>
</gene>